<dbReference type="EMBL" id="JACHND010000001">
    <property type="protein sequence ID" value="MBB4702941.1"/>
    <property type="molecule type" value="Genomic_DNA"/>
</dbReference>
<comment type="caution">
    <text evidence="1">The sequence shown here is derived from an EMBL/GenBank/DDBJ whole genome shotgun (WGS) entry which is preliminary data.</text>
</comment>
<organism evidence="1 2">
    <name type="scientific">Sphaerisporangium siamense</name>
    <dbReference type="NCBI Taxonomy" id="795645"/>
    <lineage>
        <taxon>Bacteria</taxon>
        <taxon>Bacillati</taxon>
        <taxon>Actinomycetota</taxon>
        <taxon>Actinomycetes</taxon>
        <taxon>Streptosporangiales</taxon>
        <taxon>Streptosporangiaceae</taxon>
        <taxon>Sphaerisporangium</taxon>
    </lineage>
</organism>
<keyword evidence="2" id="KW-1185">Reference proteome</keyword>
<protein>
    <submittedName>
        <fullName evidence="1">Uncharacterized protein</fullName>
    </submittedName>
</protein>
<reference evidence="1 2" key="1">
    <citation type="submission" date="2020-08" db="EMBL/GenBank/DDBJ databases">
        <title>Sequencing the genomes of 1000 actinobacteria strains.</title>
        <authorList>
            <person name="Klenk H.-P."/>
        </authorList>
    </citation>
    <scope>NUCLEOTIDE SEQUENCE [LARGE SCALE GENOMIC DNA]</scope>
    <source>
        <strain evidence="1 2">DSM 45784</strain>
    </source>
</reference>
<dbReference type="Proteomes" id="UP000542210">
    <property type="component" value="Unassembled WGS sequence"/>
</dbReference>
<accession>A0A7W7GDE4</accession>
<name>A0A7W7GDE4_9ACTN</name>
<evidence type="ECO:0000313" key="1">
    <source>
        <dbReference type="EMBL" id="MBB4702941.1"/>
    </source>
</evidence>
<dbReference type="RefSeq" id="WP_184883051.1">
    <property type="nucleotide sequence ID" value="NZ_BOOV01000005.1"/>
</dbReference>
<evidence type="ECO:0000313" key="2">
    <source>
        <dbReference type="Proteomes" id="UP000542210"/>
    </source>
</evidence>
<gene>
    <name evidence="1" type="ORF">BJ982_004485</name>
</gene>
<sequence length="358" mass="37469">MTTPIPSTTEHGWPFATGPGQVVDEHSWETMASTWQVSGVVGYPETGSVPSTGNRGLYATRISATQIEIQPGVASIAGHFYELKFPKTFDLDITGSVWAGDNTRQDVVTLRLDRNGAGFQFVQLKNAIDMTGQTLALETPGEEIPLVQLGITNGTGLTAAPIDRRWFAGMHVRPIRGDVPFLDPAPRDGELGVDTTNNFIVVGQAGEWVPASQVFNNDGALAAAVADLQTRVTDIEAEPAAGPITLTYSISGSVTVGAGTFRIYNDSGNAWTVLAVRATVGTAPTGGTNGIRIDVNKNGTSIFASSGAQPAIAVSTNTIKTTTFATSTVADGEYLTVDVDTIGATVSGSNLVVQVVVR</sequence>
<proteinExistence type="predicted"/>
<dbReference type="AlphaFoldDB" id="A0A7W7GDE4"/>